<sequence length="122" mass="13719">MSNSRGLHYSKTKLLVDIGQEIYQSYREGNDVTASIQEKAIKIKELDAAIYENEAREKGQNESHEHTCSCGAPLTDEDIFCQECGKKAELPVEEYVEMVTCHSCDRHVPAKATFCNICGFKL</sequence>
<name>A0ABW3LSE6_9BACI</name>
<protein>
    <submittedName>
        <fullName evidence="2">Zinc ribbon domain-containing protein</fullName>
    </submittedName>
</protein>
<evidence type="ECO:0000259" key="1">
    <source>
        <dbReference type="Pfam" id="PF12773"/>
    </source>
</evidence>
<comment type="caution">
    <text evidence="2">The sequence shown here is derived from an EMBL/GenBank/DDBJ whole genome shotgun (WGS) entry which is preliminary data.</text>
</comment>
<dbReference type="InterPro" id="IPR025874">
    <property type="entry name" value="DZR"/>
</dbReference>
<dbReference type="Proteomes" id="UP001597040">
    <property type="component" value="Unassembled WGS sequence"/>
</dbReference>
<gene>
    <name evidence="2" type="ORF">ACFQ3N_16325</name>
</gene>
<organism evidence="2 3">
    <name type="scientific">Virgibacillus byunsanensis</name>
    <dbReference type="NCBI Taxonomy" id="570945"/>
    <lineage>
        <taxon>Bacteria</taxon>
        <taxon>Bacillati</taxon>
        <taxon>Bacillota</taxon>
        <taxon>Bacilli</taxon>
        <taxon>Bacillales</taxon>
        <taxon>Bacillaceae</taxon>
        <taxon>Virgibacillus</taxon>
    </lineage>
</organism>
<keyword evidence="3" id="KW-1185">Reference proteome</keyword>
<dbReference type="Pfam" id="PF12773">
    <property type="entry name" value="DZR"/>
    <property type="match status" value="1"/>
</dbReference>
<evidence type="ECO:0000313" key="3">
    <source>
        <dbReference type="Proteomes" id="UP001597040"/>
    </source>
</evidence>
<evidence type="ECO:0000313" key="2">
    <source>
        <dbReference type="EMBL" id="MFD1039939.1"/>
    </source>
</evidence>
<accession>A0ABW3LSE6</accession>
<dbReference type="EMBL" id="JBHTKJ010000052">
    <property type="protein sequence ID" value="MFD1039939.1"/>
    <property type="molecule type" value="Genomic_DNA"/>
</dbReference>
<dbReference type="RefSeq" id="WP_390363593.1">
    <property type="nucleotide sequence ID" value="NZ_JBHTKJ010000052.1"/>
</dbReference>
<feature type="domain" description="DZANK-type" evidence="1">
    <location>
        <begin position="69"/>
        <end position="119"/>
    </location>
</feature>
<reference evidence="3" key="1">
    <citation type="journal article" date="2019" name="Int. J. Syst. Evol. Microbiol.">
        <title>The Global Catalogue of Microorganisms (GCM) 10K type strain sequencing project: providing services to taxonomists for standard genome sequencing and annotation.</title>
        <authorList>
            <consortium name="The Broad Institute Genomics Platform"/>
            <consortium name="The Broad Institute Genome Sequencing Center for Infectious Disease"/>
            <person name="Wu L."/>
            <person name="Ma J."/>
        </authorList>
    </citation>
    <scope>NUCLEOTIDE SEQUENCE [LARGE SCALE GENOMIC DNA]</scope>
    <source>
        <strain evidence="3">CCUG 56754</strain>
    </source>
</reference>
<proteinExistence type="predicted"/>